<feature type="region of interest" description="Disordered" evidence="1">
    <location>
        <begin position="556"/>
        <end position="588"/>
    </location>
</feature>
<dbReference type="Gene3D" id="3.50.50.60">
    <property type="entry name" value="FAD/NAD(P)-binding domain"/>
    <property type="match status" value="1"/>
</dbReference>
<dbReference type="InterPro" id="IPR036188">
    <property type="entry name" value="FAD/NAD-bd_sf"/>
</dbReference>
<name>A0ABQ2ZID1_9ACTN</name>
<feature type="domain" description="Amine oxidase" evidence="2">
    <location>
        <begin position="50"/>
        <end position="550"/>
    </location>
</feature>
<dbReference type="Gene3D" id="1.10.405.40">
    <property type="match status" value="1"/>
</dbReference>
<sequence>MSETSSPPACDLQVDFPFDYAAHLAGERRIGRLPRAAEGARVAVIGAGGSGLAAAYELLRAGCHPVVYEAERGADGPGGRRLGGRMYSRRLDDADSAVVELGCMRFPDSARLLRQYAERFGLHWEPFRENYAADVTPLTVLEVDGRQYRTHRITDLHDLHGDFRTAHTRWEEALSRIGLRQIQRDIAARNLGAVRRRWREVVDRYELWSFYRFLRDPEGVGLTHEEARILGTAGVGPAAWDCFFDLGLLEILRLVLCSEPSTQYCAREGISRLAEGFWVHRTTDAQGRHTSLEDVNGGALRPAVVALDVEPDASRGVVVHTADGHRERFAAAVFTPQLHLLETGVEVRSTVPGPPPLGPRMRRAIRRLHYWQSSKTALVVDRPFWKGTTLDGVTLTDRLPRAAYTLDYGPARRPGGRSGVLYLSFTWAQDAMKVSASSLEERVALFVRDLADIHPEVANELHRQARSGQAVTISWENEQNFRGLCRFSRPGDHLFQRDLFSHFMKDFAGRPAVPGEPPNALFLAGDDTSWSPGWLDHALASGINAAWGVLRLLGSDSEPGNPGPGDMWNDPDYAPMPLRQPSGTGSGD</sequence>
<dbReference type="Proteomes" id="UP000600946">
    <property type="component" value="Unassembled WGS sequence"/>
</dbReference>
<comment type="caution">
    <text evidence="3">The sequence shown here is derived from an EMBL/GenBank/DDBJ whole genome shotgun (WGS) entry which is preliminary data.</text>
</comment>
<reference evidence="4" key="1">
    <citation type="journal article" date="2019" name="Int. J. Syst. Evol. Microbiol.">
        <title>The Global Catalogue of Microorganisms (GCM) 10K type strain sequencing project: providing services to taxonomists for standard genome sequencing and annotation.</title>
        <authorList>
            <consortium name="The Broad Institute Genomics Platform"/>
            <consortium name="The Broad Institute Genome Sequencing Center for Infectious Disease"/>
            <person name="Wu L."/>
            <person name="Ma J."/>
        </authorList>
    </citation>
    <scope>NUCLEOTIDE SEQUENCE [LARGE SCALE GENOMIC DNA]</scope>
    <source>
        <strain evidence="4">JCM 4594</strain>
    </source>
</reference>
<evidence type="ECO:0000313" key="4">
    <source>
        <dbReference type="Proteomes" id="UP000600946"/>
    </source>
</evidence>
<accession>A0ABQ2ZID1</accession>
<proteinExistence type="predicted"/>
<dbReference type="RefSeq" id="WP_190025919.1">
    <property type="nucleotide sequence ID" value="NZ_BMUU01000001.1"/>
</dbReference>
<dbReference type="InterPro" id="IPR050281">
    <property type="entry name" value="Flavin_monoamine_oxidase"/>
</dbReference>
<protein>
    <submittedName>
        <fullName evidence="3">Tryptophan synthase subunit alpha</fullName>
    </submittedName>
</protein>
<gene>
    <name evidence="3" type="ORF">GCM10010326_03420</name>
</gene>
<dbReference type="Pfam" id="PF01593">
    <property type="entry name" value="Amino_oxidase"/>
    <property type="match status" value="1"/>
</dbReference>
<evidence type="ECO:0000259" key="2">
    <source>
        <dbReference type="Pfam" id="PF01593"/>
    </source>
</evidence>
<dbReference type="Gene3D" id="3.90.660.10">
    <property type="match status" value="1"/>
</dbReference>
<dbReference type="PANTHER" id="PTHR10742">
    <property type="entry name" value="FLAVIN MONOAMINE OXIDASE"/>
    <property type="match status" value="1"/>
</dbReference>
<keyword evidence="4" id="KW-1185">Reference proteome</keyword>
<dbReference type="GeneID" id="96288377"/>
<evidence type="ECO:0000313" key="3">
    <source>
        <dbReference type="EMBL" id="GGY15135.1"/>
    </source>
</evidence>
<dbReference type="SUPFAM" id="SSF54373">
    <property type="entry name" value="FAD-linked reductases, C-terminal domain"/>
    <property type="match status" value="1"/>
</dbReference>
<dbReference type="InterPro" id="IPR002937">
    <property type="entry name" value="Amino_oxidase"/>
</dbReference>
<organism evidence="3 4">
    <name type="scientific">Streptomyces xanthochromogenes</name>
    <dbReference type="NCBI Taxonomy" id="67384"/>
    <lineage>
        <taxon>Bacteria</taxon>
        <taxon>Bacillati</taxon>
        <taxon>Actinomycetota</taxon>
        <taxon>Actinomycetes</taxon>
        <taxon>Kitasatosporales</taxon>
        <taxon>Streptomycetaceae</taxon>
        <taxon>Streptomyces</taxon>
    </lineage>
</organism>
<dbReference type="EMBL" id="BMUU01000001">
    <property type="protein sequence ID" value="GGY15135.1"/>
    <property type="molecule type" value="Genomic_DNA"/>
</dbReference>
<dbReference type="SUPFAM" id="SSF51905">
    <property type="entry name" value="FAD/NAD(P)-binding domain"/>
    <property type="match status" value="1"/>
</dbReference>
<evidence type="ECO:0000256" key="1">
    <source>
        <dbReference type="SAM" id="MobiDB-lite"/>
    </source>
</evidence>
<dbReference type="PANTHER" id="PTHR10742:SF342">
    <property type="entry name" value="AMINE OXIDASE"/>
    <property type="match status" value="1"/>
</dbReference>